<dbReference type="Pfam" id="PF03747">
    <property type="entry name" value="ADP_ribosyl_GH"/>
    <property type="match status" value="1"/>
</dbReference>
<dbReference type="GeneID" id="93406683"/>
<keyword evidence="1" id="KW-0460">Magnesium</keyword>
<dbReference type="PANTHER" id="PTHR16222">
    <property type="entry name" value="ADP-RIBOSYLGLYCOHYDROLASE"/>
    <property type="match status" value="1"/>
</dbReference>
<dbReference type="InterPro" id="IPR005502">
    <property type="entry name" value="Ribosyl_crysJ1"/>
</dbReference>
<dbReference type="HOGENOM" id="CLU_713398_0_0_10"/>
<dbReference type="InterPro" id="IPR050792">
    <property type="entry name" value="ADP-ribosylglycohydrolase"/>
</dbReference>
<feature type="binding site" evidence="1">
    <location>
        <position position="47"/>
    </location>
    <ligand>
        <name>Mg(2+)</name>
        <dbReference type="ChEBI" id="CHEBI:18420"/>
        <label>1</label>
    </ligand>
</feature>
<feature type="binding site" evidence="1">
    <location>
        <position position="225"/>
    </location>
    <ligand>
        <name>Mg(2+)</name>
        <dbReference type="ChEBI" id="CHEBI:18420"/>
        <label>1</label>
    </ligand>
</feature>
<dbReference type="EMBL" id="ABYH01000382">
    <property type="protein sequence ID" value="EEC94883.1"/>
    <property type="molecule type" value="Genomic_DNA"/>
</dbReference>
<dbReference type="RefSeq" id="WP_008152211.1">
    <property type="nucleotide sequence ID" value="NZ_CP102285.1"/>
</dbReference>
<dbReference type="GO" id="GO:0046872">
    <property type="term" value="F:metal ion binding"/>
    <property type="evidence" value="ECO:0007669"/>
    <property type="project" value="UniProtKB-KW"/>
</dbReference>
<accession>B7BFD2</accession>
<organism evidence="2 3">
    <name type="scientific">Parabacteroides johnsonii DSM 18315</name>
    <dbReference type="NCBI Taxonomy" id="537006"/>
    <lineage>
        <taxon>Bacteria</taxon>
        <taxon>Pseudomonadati</taxon>
        <taxon>Bacteroidota</taxon>
        <taxon>Bacteroidia</taxon>
        <taxon>Bacteroidales</taxon>
        <taxon>Tannerellaceae</taxon>
        <taxon>Parabacteroides</taxon>
    </lineage>
</organism>
<dbReference type="PANTHER" id="PTHR16222:SF12">
    <property type="entry name" value="ADP-RIBOSYLGLYCOHYDROLASE-RELATED"/>
    <property type="match status" value="1"/>
</dbReference>
<feature type="binding site" evidence="1">
    <location>
        <position position="222"/>
    </location>
    <ligand>
        <name>Mg(2+)</name>
        <dbReference type="ChEBI" id="CHEBI:18420"/>
        <label>1</label>
    </ligand>
</feature>
<keyword evidence="2" id="KW-0378">Hydrolase</keyword>
<evidence type="ECO:0000313" key="2">
    <source>
        <dbReference type="EMBL" id="EEC94883.1"/>
    </source>
</evidence>
<keyword evidence="1" id="KW-0479">Metal-binding</keyword>
<reference evidence="2 3" key="1">
    <citation type="submission" date="2008-10" db="EMBL/GenBank/DDBJ databases">
        <title>Draft genome sequence of Parabacteroides johnsonii (DSM 18315).</title>
        <authorList>
            <person name="Sudarsanam P."/>
            <person name="Ley R."/>
            <person name="Guruge J."/>
            <person name="Turnbaugh P.J."/>
            <person name="Mahowald M."/>
            <person name="Liep D."/>
            <person name="Gordon J."/>
        </authorList>
    </citation>
    <scope>NUCLEOTIDE SEQUENCE [LARGE SCALE GENOMIC DNA]</scope>
    <source>
        <strain evidence="2 3">DSM 18315</strain>
    </source>
</reference>
<sequence length="387" mass="43526">MTKQDILKILPIAGAIAGDIIGSSYELKGNRTKDYNFTLFNNNSTYTDDTVLTIAVANWLLDTSIPLQLIVRSICRKYMEVGYGHSFKKWLFSSEPEPYQSWGNGSAMRVSPIVLKTPSLKDALQVAEETAIITHNHSEGIKGAKAVTAAIFLARHGFTKVNIKDYIENKFGYNLSRDINTIRTNYSFDSSCQGSVPEAIIAFLQSSDFEDAIRLAVSLGGDADTQACIAGSIAASFYDEIPDNILDFVFNKLPEDFIDILHKFIDSLIYGSQSAVILTAKEDLFLNSYIRYTFALAVTDSTKVFIPKGTRVYVEIKDRKCSMTQVLSNREQIFSRIENELKNKFPDFTSEYPYLCNGILLDIDFDMYNSFYISEVSDDDIFNLFNI</sequence>
<reference evidence="2 3" key="2">
    <citation type="submission" date="2008-10" db="EMBL/GenBank/DDBJ databases">
        <authorList>
            <person name="Fulton L."/>
            <person name="Clifton S."/>
            <person name="Fulton B."/>
            <person name="Xu J."/>
            <person name="Minx P."/>
            <person name="Pepin K.H."/>
            <person name="Johnson M."/>
            <person name="Bhonagiri V."/>
            <person name="Nash W.E."/>
            <person name="Mardis E.R."/>
            <person name="Wilson R.K."/>
        </authorList>
    </citation>
    <scope>NUCLEOTIDE SEQUENCE [LARGE SCALE GENOMIC DNA]</scope>
    <source>
        <strain evidence="2 3">DSM 18315</strain>
    </source>
</reference>
<dbReference type="GO" id="GO:0016787">
    <property type="term" value="F:hydrolase activity"/>
    <property type="evidence" value="ECO:0007669"/>
    <property type="project" value="UniProtKB-KW"/>
</dbReference>
<feature type="binding site" evidence="1">
    <location>
        <position position="48"/>
    </location>
    <ligand>
        <name>Mg(2+)</name>
        <dbReference type="ChEBI" id="CHEBI:18420"/>
        <label>1</label>
    </ligand>
</feature>
<dbReference type="Proteomes" id="UP000005510">
    <property type="component" value="Unassembled WGS sequence"/>
</dbReference>
<feature type="binding site" evidence="1">
    <location>
        <position position="49"/>
    </location>
    <ligand>
        <name>Mg(2+)</name>
        <dbReference type="ChEBI" id="CHEBI:18420"/>
        <label>1</label>
    </ligand>
</feature>
<dbReference type="Gene3D" id="1.10.4080.10">
    <property type="entry name" value="ADP-ribosylation/Crystallin J1"/>
    <property type="match status" value="1"/>
</dbReference>
<feature type="binding site" evidence="1">
    <location>
        <position position="224"/>
    </location>
    <ligand>
        <name>Mg(2+)</name>
        <dbReference type="ChEBI" id="CHEBI:18420"/>
        <label>1</label>
    </ligand>
</feature>
<dbReference type="SUPFAM" id="SSF101478">
    <property type="entry name" value="ADP-ribosylglycohydrolase"/>
    <property type="match status" value="1"/>
</dbReference>
<comment type="cofactor">
    <cofactor evidence="1">
        <name>Mg(2+)</name>
        <dbReference type="ChEBI" id="CHEBI:18420"/>
    </cofactor>
    <text evidence="1">Binds 2 magnesium ions per subunit.</text>
</comment>
<evidence type="ECO:0000256" key="1">
    <source>
        <dbReference type="PIRSR" id="PIRSR605502-1"/>
    </source>
</evidence>
<name>B7BFD2_9BACT</name>
<dbReference type="STRING" id="537006.PRABACTJOHN_03761"/>
<evidence type="ECO:0000313" key="3">
    <source>
        <dbReference type="Proteomes" id="UP000005510"/>
    </source>
</evidence>
<protein>
    <submittedName>
        <fullName evidence="2">ADP-ribosylglycohydrolase</fullName>
    </submittedName>
</protein>
<gene>
    <name evidence="2" type="ORF">PRABACTJOHN_03761</name>
</gene>
<dbReference type="InterPro" id="IPR036705">
    <property type="entry name" value="Ribosyl_crysJ1_sf"/>
</dbReference>
<comment type="caution">
    <text evidence="2">The sequence shown here is derived from an EMBL/GenBank/DDBJ whole genome shotgun (WGS) entry which is preliminary data.</text>
</comment>
<proteinExistence type="predicted"/>
<dbReference type="AlphaFoldDB" id="B7BFD2"/>